<gene>
    <name evidence="1" type="ORF">CC86DRAFT_452751</name>
</gene>
<protein>
    <submittedName>
        <fullName evidence="1">Uncharacterized protein</fullName>
    </submittedName>
</protein>
<dbReference type="InterPro" id="IPR016169">
    <property type="entry name" value="FAD-bd_PCMH_sub2"/>
</dbReference>
<evidence type="ECO:0000313" key="2">
    <source>
        <dbReference type="Proteomes" id="UP000799424"/>
    </source>
</evidence>
<reference evidence="1" key="1">
    <citation type="journal article" date="2020" name="Stud. Mycol.">
        <title>101 Dothideomycetes genomes: a test case for predicting lifestyles and emergence of pathogens.</title>
        <authorList>
            <person name="Haridas S."/>
            <person name="Albert R."/>
            <person name="Binder M."/>
            <person name="Bloem J."/>
            <person name="Labutti K."/>
            <person name="Salamov A."/>
            <person name="Andreopoulos B."/>
            <person name="Baker S."/>
            <person name="Barry K."/>
            <person name="Bills G."/>
            <person name="Bluhm B."/>
            <person name="Cannon C."/>
            <person name="Castanera R."/>
            <person name="Culley D."/>
            <person name="Daum C."/>
            <person name="Ezra D."/>
            <person name="Gonzalez J."/>
            <person name="Henrissat B."/>
            <person name="Kuo A."/>
            <person name="Liang C."/>
            <person name="Lipzen A."/>
            <person name="Lutzoni F."/>
            <person name="Magnuson J."/>
            <person name="Mondo S."/>
            <person name="Nolan M."/>
            <person name="Ohm R."/>
            <person name="Pangilinan J."/>
            <person name="Park H.-J."/>
            <person name="Ramirez L."/>
            <person name="Alfaro M."/>
            <person name="Sun H."/>
            <person name="Tritt A."/>
            <person name="Yoshinaga Y."/>
            <person name="Zwiers L.-H."/>
            <person name="Turgeon B."/>
            <person name="Goodwin S."/>
            <person name="Spatafora J."/>
            <person name="Crous P."/>
            <person name="Grigoriev I."/>
        </authorList>
    </citation>
    <scope>NUCLEOTIDE SEQUENCE</scope>
    <source>
        <strain evidence="1">CBS 113818</strain>
    </source>
</reference>
<organism evidence="1 2">
    <name type="scientific">Ophiobolus disseminans</name>
    <dbReference type="NCBI Taxonomy" id="1469910"/>
    <lineage>
        <taxon>Eukaryota</taxon>
        <taxon>Fungi</taxon>
        <taxon>Dikarya</taxon>
        <taxon>Ascomycota</taxon>
        <taxon>Pezizomycotina</taxon>
        <taxon>Dothideomycetes</taxon>
        <taxon>Pleosporomycetidae</taxon>
        <taxon>Pleosporales</taxon>
        <taxon>Pleosporineae</taxon>
        <taxon>Phaeosphaeriaceae</taxon>
        <taxon>Ophiobolus</taxon>
    </lineage>
</organism>
<dbReference type="InterPro" id="IPR036318">
    <property type="entry name" value="FAD-bd_PCMH-like_sf"/>
</dbReference>
<proteinExistence type="predicted"/>
<name>A0A6A7AES8_9PLEO</name>
<dbReference type="AlphaFoldDB" id="A0A6A7AES8"/>
<evidence type="ECO:0000313" key="1">
    <source>
        <dbReference type="EMBL" id="KAF2831820.1"/>
    </source>
</evidence>
<dbReference type="EMBL" id="MU006218">
    <property type="protein sequence ID" value="KAF2831820.1"/>
    <property type="molecule type" value="Genomic_DNA"/>
</dbReference>
<accession>A0A6A7AES8</accession>
<keyword evidence="2" id="KW-1185">Reference proteome</keyword>
<dbReference type="SUPFAM" id="SSF56176">
    <property type="entry name" value="FAD-binding/transporter-associated domain-like"/>
    <property type="match status" value="1"/>
</dbReference>
<dbReference type="Proteomes" id="UP000799424">
    <property type="component" value="Unassembled WGS sequence"/>
</dbReference>
<dbReference type="OrthoDB" id="2151789at2759"/>
<dbReference type="GO" id="GO:0050660">
    <property type="term" value="F:flavin adenine dinucleotide binding"/>
    <property type="evidence" value="ECO:0007669"/>
    <property type="project" value="InterPro"/>
</dbReference>
<sequence length="170" mass="18584">MSISQDRETVSIEPGARWGQVYEFLDQYDVTAISGRVAQVGVRGLILRGEKAAYRIGLDSTDSQLTMSARPTVSTTAGYTYDLLLSKPIKISSSSRSQVPAQLAIPSIIYSALSRRLKKARATTPASPASSLASFRVTQEQPTSDYSSVGERFEVNFGHVYQQNKLLEST</sequence>
<dbReference type="Gene3D" id="3.30.465.10">
    <property type="match status" value="1"/>
</dbReference>